<dbReference type="RefSeq" id="WP_043939155.1">
    <property type="nucleotide sequence ID" value="NZ_NTVJ01000064.1"/>
</dbReference>
<evidence type="ECO:0000313" key="3">
    <source>
        <dbReference type="Proteomes" id="UP000219897"/>
    </source>
</evidence>
<comment type="caution">
    <text evidence="2">The sequence shown here is derived from an EMBL/GenBank/DDBJ whole genome shotgun (WGS) entry which is preliminary data.</text>
</comment>
<accession>A0ABD6S3B8</accession>
<sequence length="63" mass="6199">MDKFVGHLVANIGLDHGTSLAVVAMLGSAGAAAVAAAWPVLAPFVLTLRGILAVAGTTATVGW</sequence>
<name>A0ABD6S3B8_BACTU</name>
<keyword evidence="1" id="KW-1133">Transmembrane helix</keyword>
<dbReference type="Proteomes" id="UP000219897">
    <property type="component" value="Unassembled WGS sequence"/>
</dbReference>
<organism evidence="2 3">
    <name type="scientific">Bacillus thuringiensis</name>
    <dbReference type="NCBI Taxonomy" id="1428"/>
    <lineage>
        <taxon>Bacteria</taxon>
        <taxon>Bacillati</taxon>
        <taxon>Bacillota</taxon>
        <taxon>Bacilli</taxon>
        <taxon>Bacillales</taxon>
        <taxon>Bacillaceae</taxon>
        <taxon>Bacillus</taxon>
        <taxon>Bacillus cereus group</taxon>
    </lineage>
</organism>
<dbReference type="EMBL" id="NTYF01000117">
    <property type="protein sequence ID" value="PER46295.1"/>
    <property type="molecule type" value="Genomic_DNA"/>
</dbReference>
<evidence type="ECO:0000256" key="1">
    <source>
        <dbReference type="SAM" id="Phobius"/>
    </source>
</evidence>
<protein>
    <submittedName>
        <fullName evidence="2">Uncharacterized protein</fullName>
    </submittedName>
</protein>
<keyword evidence="1" id="KW-0812">Transmembrane</keyword>
<keyword evidence="1" id="KW-0472">Membrane</keyword>
<reference evidence="2 3" key="1">
    <citation type="submission" date="2017-09" db="EMBL/GenBank/DDBJ databases">
        <title>Large-scale bioinformatics analysis of Bacillus genomes uncovers conserved roles of natural products in bacterial physiology.</title>
        <authorList>
            <consortium name="Agbiome Team Llc"/>
            <person name="Bleich R.M."/>
            <person name="Kirk G.J."/>
            <person name="Santa Maria K.C."/>
            <person name="Allen S.E."/>
            <person name="Farag S."/>
            <person name="Shank E.A."/>
            <person name="Bowers A."/>
        </authorList>
    </citation>
    <scope>NUCLEOTIDE SEQUENCE [LARGE SCALE GENOMIC DNA]</scope>
    <source>
        <strain evidence="2 3">AFS005140</strain>
    </source>
</reference>
<proteinExistence type="predicted"/>
<dbReference type="AlphaFoldDB" id="A0ABD6S3B8"/>
<gene>
    <name evidence="2" type="ORF">CN495_26145</name>
</gene>
<feature type="transmembrane region" description="Helical" evidence="1">
    <location>
        <begin position="20"/>
        <end position="41"/>
    </location>
</feature>
<evidence type="ECO:0000313" key="2">
    <source>
        <dbReference type="EMBL" id="PER46295.1"/>
    </source>
</evidence>